<comment type="caution">
    <text evidence="1">The sequence shown here is derived from an EMBL/GenBank/DDBJ whole genome shotgun (WGS) entry which is preliminary data.</text>
</comment>
<gene>
    <name evidence="1" type="ORF">DVH02_19820</name>
</gene>
<protein>
    <recommendedName>
        <fullName evidence="3">Rpn family recombination-promoting nuclease/putative transposase</fullName>
    </recommendedName>
</protein>
<dbReference type="Proteomes" id="UP000253741">
    <property type="component" value="Unassembled WGS sequence"/>
</dbReference>
<name>A0A370B7T4_9ACTN</name>
<dbReference type="PANTHER" id="PTHR34613:SF1">
    <property type="entry name" value="SLL6017 PROTEIN"/>
    <property type="match status" value="1"/>
</dbReference>
<accession>A0A370B7T4</accession>
<reference evidence="1 2" key="1">
    <citation type="submission" date="2018-07" db="EMBL/GenBank/DDBJ databases">
        <title>Streptomyces species from bats.</title>
        <authorList>
            <person name="Dunlap C."/>
        </authorList>
    </citation>
    <scope>NUCLEOTIDE SEQUENCE [LARGE SCALE GENOMIC DNA]</scope>
    <source>
        <strain evidence="1 2">AC230</strain>
    </source>
</reference>
<sequence>MVTSAHEASHRIFEERPEILSPVFGLLGVPIPQKAIVEVVSGDATEIRPLERRVDSVLRVEPSDGDGFLLAIEAQGRRDDDKATSWAYYVAYLQAKYKLPVLLLVVCRDRSTATWAAGPFECGARGWTALSTHPLVLGPDNVPVITDASVAARDLGMAAFSAMTHSGSRDAPAILEALARALRATDVKSAEYYGDLLDIGLADSEDREKWRDMMTFVTHFPGRGTLREEAYLEGKAEARAEARAEVRAEMVLRLLDLRALPVSDDIRARVTDCTDLATLDMWFERALNVAEAEALFTDAAPGADT</sequence>
<dbReference type="OrthoDB" id="4533444at2"/>
<evidence type="ECO:0008006" key="3">
    <source>
        <dbReference type="Google" id="ProtNLM"/>
    </source>
</evidence>
<proteinExistence type="predicted"/>
<dbReference type="AlphaFoldDB" id="A0A370B7T4"/>
<dbReference type="RefSeq" id="WP_114625171.1">
    <property type="nucleotide sequence ID" value="NZ_QQNA01000156.1"/>
</dbReference>
<organism evidence="1 2">
    <name type="scientific">Streptomyces corynorhini</name>
    <dbReference type="NCBI Taxonomy" id="2282652"/>
    <lineage>
        <taxon>Bacteria</taxon>
        <taxon>Bacillati</taxon>
        <taxon>Actinomycetota</taxon>
        <taxon>Actinomycetes</taxon>
        <taxon>Kitasatosporales</taxon>
        <taxon>Streptomycetaceae</taxon>
        <taxon>Streptomyces</taxon>
    </lineage>
</organism>
<evidence type="ECO:0000313" key="1">
    <source>
        <dbReference type="EMBL" id="RDG36449.1"/>
    </source>
</evidence>
<evidence type="ECO:0000313" key="2">
    <source>
        <dbReference type="Proteomes" id="UP000253741"/>
    </source>
</evidence>
<keyword evidence="2" id="KW-1185">Reference proteome</keyword>
<dbReference type="EMBL" id="QQNA01000156">
    <property type="protein sequence ID" value="RDG36449.1"/>
    <property type="molecule type" value="Genomic_DNA"/>
</dbReference>
<dbReference type="PANTHER" id="PTHR34613">
    <property type="entry name" value="SLL0800 PROTEIN"/>
    <property type="match status" value="1"/>
</dbReference>